<proteinExistence type="predicted"/>
<name>A0A0A8XPK8_ARUDO</name>
<dbReference type="InterPro" id="IPR008480">
    <property type="entry name" value="DUF761_pln"/>
</dbReference>
<protein>
    <submittedName>
        <fullName evidence="2">Uncharacterized protein</fullName>
    </submittedName>
</protein>
<evidence type="ECO:0000313" key="2">
    <source>
        <dbReference type="EMBL" id="JAD14548.1"/>
    </source>
</evidence>
<sequence>MASQLHMETLLPSSISPKISTILQSHVYPRVGYVFRALAKFKSLLLDALGKTKRGASRPNSSKHAISYHSRSKKRSKKPHFTWSGGLSARAEELDLDVNHVRSYCYESTCNPVVPAPAPAGVEGGSDDGTAAEYCGYLCWLDEETPDEMLLVEEVEDVDGAGAGGHGVNEIDRLAEKFIARCHAKFLLEKQESYRRYQEMIARSM</sequence>
<reference evidence="2" key="1">
    <citation type="submission" date="2014-09" db="EMBL/GenBank/DDBJ databases">
        <authorList>
            <person name="Magalhaes I.L.F."/>
            <person name="Oliveira U."/>
            <person name="Santos F.R."/>
            <person name="Vidigal T.H.D.A."/>
            <person name="Brescovit A.D."/>
            <person name="Santos A.J."/>
        </authorList>
    </citation>
    <scope>NUCLEOTIDE SEQUENCE</scope>
    <source>
        <tissue evidence="2">Shoot tissue taken approximately 20 cm above the soil surface</tissue>
    </source>
</reference>
<evidence type="ECO:0000256" key="1">
    <source>
        <dbReference type="SAM" id="MobiDB-lite"/>
    </source>
</evidence>
<dbReference type="EMBL" id="GBRH01283347">
    <property type="protein sequence ID" value="JAD14548.1"/>
    <property type="molecule type" value="Transcribed_RNA"/>
</dbReference>
<dbReference type="PANTHER" id="PTHR33450:SF4">
    <property type="entry name" value="OS04G0665666 PROTEIN"/>
    <property type="match status" value="1"/>
</dbReference>
<dbReference type="AlphaFoldDB" id="A0A0A8XPK8"/>
<reference evidence="2" key="2">
    <citation type="journal article" date="2015" name="Data Brief">
        <title>Shoot transcriptome of the giant reed, Arundo donax.</title>
        <authorList>
            <person name="Barrero R.A."/>
            <person name="Guerrero F.D."/>
            <person name="Moolhuijzen P."/>
            <person name="Goolsby J.A."/>
            <person name="Tidwell J."/>
            <person name="Bellgard S.E."/>
            <person name="Bellgard M.I."/>
        </authorList>
    </citation>
    <scope>NUCLEOTIDE SEQUENCE</scope>
    <source>
        <tissue evidence="2">Shoot tissue taken approximately 20 cm above the soil surface</tissue>
    </source>
</reference>
<organism evidence="2">
    <name type="scientific">Arundo donax</name>
    <name type="common">Giant reed</name>
    <name type="synonym">Donax arundinaceus</name>
    <dbReference type="NCBI Taxonomy" id="35708"/>
    <lineage>
        <taxon>Eukaryota</taxon>
        <taxon>Viridiplantae</taxon>
        <taxon>Streptophyta</taxon>
        <taxon>Embryophyta</taxon>
        <taxon>Tracheophyta</taxon>
        <taxon>Spermatophyta</taxon>
        <taxon>Magnoliopsida</taxon>
        <taxon>Liliopsida</taxon>
        <taxon>Poales</taxon>
        <taxon>Poaceae</taxon>
        <taxon>PACMAD clade</taxon>
        <taxon>Arundinoideae</taxon>
        <taxon>Arundineae</taxon>
        <taxon>Arundo</taxon>
    </lineage>
</organism>
<dbReference type="PANTHER" id="PTHR33450">
    <property type="entry name" value="EMB|CAB67623.1-RELATED"/>
    <property type="match status" value="1"/>
</dbReference>
<dbReference type="Pfam" id="PF05553">
    <property type="entry name" value="DUF761"/>
    <property type="match status" value="1"/>
</dbReference>
<accession>A0A0A8XPK8</accession>
<feature type="region of interest" description="Disordered" evidence="1">
    <location>
        <begin position="53"/>
        <end position="81"/>
    </location>
</feature>
<feature type="compositionally biased region" description="Basic residues" evidence="1">
    <location>
        <begin position="70"/>
        <end position="80"/>
    </location>
</feature>